<proteinExistence type="predicted"/>
<evidence type="ECO:0000256" key="2">
    <source>
        <dbReference type="SAM" id="Phobius"/>
    </source>
</evidence>
<comment type="caution">
    <text evidence="3">The sequence shown here is derived from an EMBL/GenBank/DDBJ whole genome shotgun (WGS) entry which is preliminary data.</text>
</comment>
<feature type="transmembrane region" description="Helical" evidence="2">
    <location>
        <begin position="501"/>
        <end position="521"/>
    </location>
</feature>
<reference evidence="4" key="1">
    <citation type="journal article" date="2023" name="Commun. Biol.">
        <title>Genome analysis of Parmales, the sister group of diatoms, reveals the evolutionary specialization of diatoms from phago-mixotrophs to photoautotrophs.</title>
        <authorList>
            <person name="Ban H."/>
            <person name="Sato S."/>
            <person name="Yoshikawa S."/>
            <person name="Yamada K."/>
            <person name="Nakamura Y."/>
            <person name="Ichinomiya M."/>
            <person name="Sato N."/>
            <person name="Blanc-Mathieu R."/>
            <person name="Endo H."/>
            <person name="Kuwata A."/>
            <person name="Ogata H."/>
        </authorList>
    </citation>
    <scope>NUCLEOTIDE SEQUENCE [LARGE SCALE GENOMIC DNA]</scope>
    <source>
        <strain evidence="4">NIES 3700</strain>
    </source>
</reference>
<evidence type="ECO:0000313" key="4">
    <source>
        <dbReference type="Proteomes" id="UP001165122"/>
    </source>
</evidence>
<feature type="transmembrane region" description="Helical" evidence="2">
    <location>
        <begin position="214"/>
        <end position="236"/>
    </location>
</feature>
<keyword evidence="2" id="KW-0812">Transmembrane</keyword>
<keyword evidence="2" id="KW-1133">Transmembrane helix</keyword>
<sequence length="666" mass="74714">MQYKVAPDEKAPVVPFPRKDIKDEQRIAALEQEVLQLRRDLAAANMSRPSSTTEGARDGTIVTNNPPSSTPIISNAMSSTSIPLVGDLEILLMFFFEVMKPRPLATTLPACDKTERITKTDCINLAKGFDFLSKTSGSDEDAIGTYLNKFPVMKVMNNRNPILGDLLVLTSLRLANDDRKYAAVRLIFGALLSTFDTFTDIYMIWTYYSTGQTIFANACLISLLTTIFLQGGIVFMTNLNASKRRLVKELMYLLTFTKPGVDAYRVVIGAEPEVGSKFNPKSEMMFIKCTELIAEAIPGTLIQSYAILSGSNQTSAAIFSLVVSVFTSAFTATGISFDKDLDKGGRAENPHIYGYVPDGANKKIAVFMSMFVMSVCQLSSKALAIALGAVVDTSTVAAFVGIDTALYLAYRILRRDFAYWVPVDGFSGTAMSTIVRAFEKIMADFTATLHLRHPYQMGGSYWLLTLLSTPVGCYYFGSRYLEYANSENAQELSLVLDAAQVYSLISGLLVLQIITFVFLLMNINPDYRWTFYSKMTGNEQCERHFMNNEDDEYKLNIFTDHRSMWKRIEDDVAKWVNEKIPEWNVTHPEWWDARRKAHVPDWIVRDPDVLRSIRSQDVVKVQERRKSLTNAIGGDRGEVETKATVAGAIRRRTILLEAKREERRVG</sequence>
<dbReference type="Proteomes" id="UP001165122">
    <property type="component" value="Unassembled WGS sequence"/>
</dbReference>
<feature type="region of interest" description="Disordered" evidence="1">
    <location>
        <begin position="45"/>
        <end position="67"/>
    </location>
</feature>
<evidence type="ECO:0000313" key="3">
    <source>
        <dbReference type="EMBL" id="GMH79882.1"/>
    </source>
</evidence>
<feature type="transmembrane region" description="Helical" evidence="2">
    <location>
        <begin position="182"/>
        <end position="208"/>
    </location>
</feature>
<dbReference type="EMBL" id="BRXW01000936">
    <property type="protein sequence ID" value="GMH79882.1"/>
    <property type="molecule type" value="Genomic_DNA"/>
</dbReference>
<name>A0A9W7B2F9_9STRA</name>
<protein>
    <submittedName>
        <fullName evidence="3">Uncharacterized protein</fullName>
    </submittedName>
</protein>
<dbReference type="OrthoDB" id="197540at2759"/>
<feature type="transmembrane region" description="Helical" evidence="2">
    <location>
        <begin position="316"/>
        <end position="337"/>
    </location>
</feature>
<feature type="transmembrane region" description="Helical" evidence="2">
    <location>
        <begin position="459"/>
        <end position="477"/>
    </location>
</feature>
<organism evidence="3 4">
    <name type="scientific">Triparma laevis f. longispina</name>
    <dbReference type="NCBI Taxonomy" id="1714387"/>
    <lineage>
        <taxon>Eukaryota</taxon>
        <taxon>Sar</taxon>
        <taxon>Stramenopiles</taxon>
        <taxon>Ochrophyta</taxon>
        <taxon>Bolidophyceae</taxon>
        <taxon>Parmales</taxon>
        <taxon>Triparmaceae</taxon>
        <taxon>Triparma</taxon>
    </lineage>
</organism>
<keyword evidence="2" id="KW-0472">Membrane</keyword>
<gene>
    <name evidence="3" type="ORF">TrLO_g6674</name>
</gene>
<accession>A0A9W7B2F9</accession>
<feature type="transmembrane region" description="Helical" evidence="2">
    <location>
        <begin position="396"/>
        <end position="413"/>
    </location>
</feature>
<dbReference type="AlphaFoldDB" id="A0A9W7B2F9"/>
<keyword evidence="4" id="KW-1185">Reference proteome</keyword>
<evidence type="ECO:0000256" key="1">
    <source>
        <dbReference type="SAM" id="MobiDB-lite"/>
    </source>
</evidence>